<protein>
    <submittedName>
        <fullName evidence="3">Uncharacterized protein</fullName>
    </submittedName>
</protein>
<feature type="transmembrane region" description="Helical" evidence="1">
    <location>
        <begin position="192"/>
        <end position="209"/>
    </location>
</feature>
<dbReference type="WBParaSite" id="sdigi.contig288.g7098.t1">
    <property type="protein sequence ID" value="sdigi.contig288.g7098.t1"/>
    <property type="gene ID" value="sdigi.contig288.g7098"/>
</dbReference>
<proteinExistence type="predicted"/>
<evidence type="ECO:0000313" key="2">
    <source>
        <dbReference type="Proteomes" id="UP000887581"/>
    </source>
</evidence>
<keyword evidence="2" id="KW-1185">Reference proteome</keyword>
<keyword evidence="1" id="KW-1133">Transmembrane helix</keyword>
<evidence type="ECO:0000256" key="1">
    <source>
        <dbReference type="SAM" id="Phobius"/>
    </source>
</evidence>
<dbReference type="Proteomes" id="UP000887581">
    <property type="component" value="Unplaced"/>
</dbReference>
<keyword evidence="1" id="KW-0472">Membrane</keyword>
<reference evidence="3" key="1">
    <citation type="submission" date="2022-11" db="UniProtKB">
        <authorList>
            <consortium name="WormBaseParasite"/>
        </authorList>
    </citation>
    <scope>IDENTIFICATION</scope>
</reference>
<name>A0A915PVG0_9BILA</name>
<sequence length="255" mass="30388">MRLRSLLQWRLYNTWPRYKNIGFITLYIATLSAYLKSKFIQFWGVLNTTNPERAQKNLSAVNINHKQHFTATMKPSQLSFSNKGSEAKDYYGYWQPYPTNTRARRWFQQFEAMKNGGPFCIKVLSGLAIVYHLAYYTYQFTAVSPESRCDLKHVIWLKGKWPFCGSVQMKQMELFRRRYPNQYRAENMRTPILNFVCVAGMMSVVLVLYNRYCLDARKLPDGEAVDWRLMYYLKKYVPAFRNFGIVYREFKTDDF</sequence>
<evidence type="ECO:0000313" key="3">
    <source>
        <dbReference type="WBParaSite" id="sdigi.contig288.g7098.t1"/>
    </source>
</evidence>
<organism evidence="2 3">
    <name type="scientific">Setaria digitata</name>
    <dbReference type="NCBI Taxonomy" id="48799"/>
    <lineage>
        <taxon>Eukaryota</taxon>
        <taxon>Metazoa</taxon>
        <taxon>Ecdysozoa</taxon>
        <taxon>Nematoda</taxon>
        <taxon>Chromadorea</taxon>
        <taxon>Rhabditida</taxon>
        <taxon>Spirurina</taxon>
        <taxon>Spiruromorpha</taxon>
        <taxon>Filarioidea</taxon>
        <taxon>Setariidae</taxon>
        <taxon>Setaria</taxon>
    </lineage>
</organism>
<keyword evidence="1" id="KW-0812">Transmembrane</keyword>
<dbReference type="AlphaFoldDB" id="A0A915PVG0"/>
<accession>A0A915PVG0</accession>